<evidence type="ECO:0000313" key="4">
    <source>
        <dbReference type="Proteomes" id="UP000886520"/>
    </source>
</evidence>
<dbReference type="PROSITE" id="PS50927">
    <property type="entry name" value="BULB_LECTIN"/>
    <property type="match status" value="1"/>
</dbReference>
<dbReference type="Gene3D" id="2.90.10.10">
    <property type="entry name" value="Bulb-type lectin domain"/>
    <property type="match status" value="1"/>
</dbReference>
<name>A0A9D4U8V8_ADICA</name>
<organism evidence="3 4">
    <name type="scientific">Adiantum capillus-veneris</name>
    <name type="common">Maidenhair fern</name>
    <dbReference type="NCBI Taxonomy" id="13818"/>
    <lineage>
        <taxon>Eukaryota</taxon>
        <taxon>Viridiplantae</taxon>
        <taxon>Streptophyta</taxon>
        <taxon>Embryophyta</taxon>
        <taxon>Tracheophyta</taxon>
        <taxon>Polypodiopsida</taxon>
        <taxon>Polypodiidae</taxon>
        <taxon>Polypodiales</taxon>
        <taxon>Pteridineae</taxon>
        <taxon>Pteridaceae</taxon>
        <taxon>Vittarioideae</taxon>
        <taxon>Adiantum</taxon>
    </lineage>
</organism>
<keyword evidence="1" id="KW-0732">Signal</keyword>
<evidence type="ECO:0000313" key="3">
    <source>
        <dbReference type="EMBL" id="KAI5063162.1"/>
    </source>
</evidence>
<evidence type="ECO:0000256" key="1">
    <source>
        <dbReference type="SAM" id="SignalP"/>
    </source>
</evidence>
<accession>A0A9D4U8V8</accession>
<comment type="caution">
    <text evidence="3">The sequence shown here is derived from an EMBL/GenBank/DDBJ whole genome shotgun (WGS) entry which is preliminary data.</text>
</comment>
<sequence length="166" mass="18231">MSSHLLLLAFQLHLCMYSLLHGSSNAEGALSGLPSSVPLGTSFSSTTQAIWMQSQNTIFQLDLRPWHGIEQYCMGGVRYTYKNPNAFIWSFNTVPEPLVGSNCNLTLRWDGVLAFDLIPTASSTSRVVAWQTPTAGLSVQNLTLQDDGNLVLVDDSGGILWQSFEF</sequence>
<feature type="chain" id="PRO_5039555413" description="Bulb-type lectin domain-containing protein" evidence="1">
    <location>
        <begin position="23"/>
        <end position="166"/>
    </location>
</feature>
<dbReference type="SMART" id="SM00108">
    <property type="entry name" value="B_lectin"/>
    <property type="match status" value="1"/>
</dbReference>
<dbReference type="OrthoDB" id="1886655at2759"/>
<protein>
    <recommendedName>
        <fullName evidence="2">Bulb-type lectin domain-containing protein</fullName>
    </recommendedName>
</protein>
<feature type="signal peptide" evidence="1">
    <location>
        <begin position="1"/>
        <end position="22"/>
    </location>
</feature>
<dbReference type="SUPFAM" id="SSF51110">
    <property type="entry name" value="alpha-D-mannose-specific plant lectins"/>
    <property type="match status" value="1"/>
</dbReference>
<evidence type="ECO:0000259" key="2">
    <source>
        <dbReference type="PROSITE" id="PS50927"/>
    </source>
</evidence>
<dbReference type="InterPro" id="IPR001480">
    <property type="entry name" value="Bulb-type_lectin_dom"/>
</dbReference>
<dbReference type="AlphaFoldDB" id="A0A9D4U8V8"/>
<dbReference type="Proteomes" id="UP000886520">
    <property type="component" value="Chromosome 21"/>
</dbReference>
<reference evidence="3" key="1">
    <citation type="submission" date="2021-01" db="EMBL/GenBank/DDBJ databases">
        <title>Adiantum capillus-veneris genome.</title>
        <authorList>
            <person name="Fang Y."/>
            <person name="Liao Q."/>
        </authorList>
    </citation>
    <scope>NUCLEOTIDE SEQUENCE</scope>
    <source>
        <strain evidence="3">H3</strain>
        <tissue evidence="3">Leaf</tissue>
    </source>
</reference>
<proteinExistence type="predicted"/>
<keyword evidence="4" id="KW-1185">Reference proteome</keyword>
<feature type="domain" description="Bulb-type lectin" evidence="2">
    <location>
        <begin position="24"/>
        <end position="165"/>
    </location>
</feature>
<dbReference type="InterPro" id="IPR036426">
    <property type="entry name" value="Bulb-type_lectin_dom_sf"/>
</dbReference>
<dbReference type="EMBL" id="JABFUD020000021">
    <property type="protein sequence ID" value="KAI5063162.1"/>
    <property type="molecule type" value="Genomic_DNA"/>
</dbReference>
<gene>
    <name evidence="3" type="ORF">GOP47_0021709</name>
</gene>